<organism evidence="5 6">
    <name type="scientific">Hermetia illucens</name>
    <name type="common">Black soldier fly</name>
    <dbReference type="NCBI Taxonomy" id="343691"/>
    <lineage>
        <taxon>Eukaryota</taxon>
        <taxon>Metazoa</taxon>
        <taxon>Ecdysozoa</taxon>
        <taxon>Arthropoda</taxon>
        <taxon>Hexapoda</taxon>
        <taxon>Insecta</taxon>
        <taxon>Pterygota</taxon>
        <taxon>Neoptera</taxon>
        <taxon>Endopterygota</taxon>
        <taxon>Diptera</taxon>
        <taxon>Brachycera</taxon>
        <taxon>Stratiomyomorpha</taxon>
        <taxon>Stratiomyidae</taxon>
        <taxon>Hermetiinae</taxon>
        <taxon>Hermetia</taxon>
    </lineage>
</organism>
<dbReference type="OrthoDB" id="8186595at2759"/>
<dbReference type="GO" id="GO:0005615">
    <property type="term" value="C:extracellular space"/>
    <property type="evidence" value="ECO:0007669"/>
    <property type="project" value="TreeGrafter"/>
</dbReference>
<dbReference type="Gene3D" id="3.15.10.30">
    <property type="entry name" value="Haemolymph juvenile hormone binding protein"/>
    <property type="match status" value="1"/>
</dbReference>
<keyword evidence="2" id="KW-0090">Biological rhythms</keyword>
<dbReference type="EMBL" id="LR899014">
    <property type="protein sequence ID" value="CAD7093432.1"/>
    <property type="molecule type" value="Genomic_DNA"/>
</dbReference>
<gene>
    <name evidence="5" type="ORF">HERILL_LOCUS15715</name>
</gene>
<proteinExistence type="inferred from homology"/>
<accession>A0A7R8V7G5</accession>
<reference evidence="5 6" key="1">
    <citation type="submission" date="2020-11" db="EMBL/GenBank/DDBJ databases">
        <authorList>
            <person name="Wallbank WR R."/>
            <person name="Pardo Diaz C."/>
            <person name="Kozak K."/>
            <person name="Martin S."/>
            <person name="Jiggins C."/>
            <person name="Moest M."/>
            <person name="Warren A I."/>
            <person name="Generalovic N T."/>
            <person name="Byers J.R.P. K."/>
            <person name="Montejo-Kovacevich G."/>
            <person name="Yen C E."/>
        </authorList>
    </citation>
    <scope>NUCLEOTIDE SEQUENCE [LARGE SCALE GENOMIC DNA]</scope>
</reference>
<name>A0A7R8V7G5_HERIL</name>
<dbReference type="Proteomes" id="UP000594454">
    <property type="component" value="Chromosome 6"/>
</dbReference>
<dbReference type="AlphaFoldDB" id="A0A7R8V7G5"/>
<evidence type="ECO:0000256" key="2">
    <source>
        <dbReference type="ARBA" id="ARBA00023108"/>
    </source>
</evidence>
<dbReference type="PANTHER" id="PTHR11008">
    <property type="entry name" value="PROTEIN TAKEOUT-LIKE PROTEIN"/>
    <property type="match status" value="1"/>
</dbReference>
<comment type="similarity">
    <text evidence="3">Belongs to the TO family.</text>
</comment>
<dbReference type="FunCoup" id="A0A7R8V7G5">
    <property type="interactions" value="27"/>
</dbReference>
<feature type="signal peptide" evidence="4">
    <location>
        <begin position="1"/>
        <end position="20"/>
    </location>
</feature>
<dbReference type="InterPro" id="IPR038606">
    <property type="entry name" value="To_sf"/>
</dbReference>
<dbReference type="GO" id="GO:0007623">
    <property type="term" value="P:circadian rhythm"/>
    <property type="evidence" value="ECO:0007669"/>
    <property type="project" value="UniProtKB-ARBA"/>
</dbReference>
<dbReference type="InterPro" id="IPR010562">
    <property type="entry name" value="Haemolymph_juvenile_hormone-bd"/>
</dbReference>
<evidence type="ECO:0000256" key="1">
    <source>
        <dbReference type="ARBA" id="ARBA00022729"/>
    </source>
</evidence>
<keyword evidence="1 4" id="KW-0732">Signal</keyword>
<evidence type="ECO:0000256" key="4">
    <source>
        <dbReference type="SAM" id="SignalP"/>
    </source>
</evidence>
<dbReference type="InParanoid" id="A0A7R8V7G5"/>
<dbReference type="PANTHER" id="PTHR11008:SF32">
    <property type="entry name" value="CIRCADIAN CLOCK-CONTROLLED PROTEIN DAYWAKE-RELATED"/>
    <property type="match status" value="1"/>
</dbReference>
<feature type="chain" id="PRO_5031478369" evidence="4">
    <location>
        <begin position="21"/>
        <end position="248"/>
    </location>
</feature>
<evidence type="ECO:0000313" key="5">
    <source>
        <dbReference type="EMBL" id="CAD7093432.1"/>
    </source>
</evidence>
<protein>
    <submittedName>
        <fullName evidence="5">Uncharacterized protein</fullName>
    </submittedName>
</protein>
<dbReference type="FunFam" id="3.15.10.30:FF:000001">
    <property type="entry name" value="Takeout-like protein 1"/>
    <property type="match status" value="1"/>
</dbReference>
<sequence>MQTSVLLIFGAVVCFSSCFAKLPADIELCKAEDVQCIARVTTGIIQSNPKGRSDLGIPPLDPFRINSLVISQGATGALNLDLSFKNIDIVGFSNTKIDRAVGFTKDPHTSKFEMYASVPKLSIRGKYKASGRILLLPITGDGDAVIAMENVKLAAKYKPIINEKDGHQYLDIDKIKLRLEPKKVSIRLTNLFNGDKTLGENMNAFLNENWRDVWTELAPSIDTAIAEVCKSIMVNLFKKFSYDGIYAD</sequence>
<dbReference type="Pfam" id="PF06585">
    <property type="entry name" value="JHBP"/>
    <property type="match status" value="1"/>
</dbReference>
<keyword evidence="6" id="KW-1185">Reference proteome</keyword>
<dbReference type="SMART" id="SM00700">
    <property type="entry name" value="JHBP"/>
    <property type="match status" value="1"/>
</dbReference>
<evidence type="ECO:0000313" key="6">
    <source>
        <dbReference type="Proteomes" id="UP000594454"/>
    </source>
</evidence>
<evidence type="ECO:0000256" key="3">
    <source>
        <dbReference type="ARBA" id="ARBA00060902"/>
    </source>
</evidence>